<evidence type="ECO:0000259" key="2">
    <source>
        <dbReference type="SMART" id="SM00327"/>
    </source>
</evidence>
<dbReference type="InterPro" id="IPR036465">
    <property type="entry name" value="vWFA_dom_sf"/>
</dbReference>
<gene>
    <name evidence="3" type="ORF">BJ986_000869</name>
</gene>
<comment type="caution">
    <text evidence="3">The sequence shown here is derived from an EMBL/GenBank/DDBJ whole genome shotgun (WGS) entry which is preliminary data.</text>
</comment>
<dbReference type="CDD" id="cd00198">
    <property type="entry name" value="vWFA"/>
    <property type="match status" value="1"/>
</dbReference>
<dbReference type="Gene3D" id="3.40.50.410">
    <property type="entry name" value="von Willebrand factor, type A domain"/>
    <property type="match status" value="1"/>
</dbReference>
<dbReference type="InterPro" id="IPR008912">
    <property type="entry name" value="Uncharacterised_CoxE"/>
</dbReference>
<dbReference type="PIRSF" id="PIRSF010256">
    <property type="entry name" value="CoxE_vWa"/>
    <property type="match status" value="1"/>
</dbReference>
<evidence type="ECO:0000313" key="3">
    <source>
        <dbReference type="EMBL" id="NYG06382.1"/>
    </source>
</evidence>
<sequence>MTTGAMTAGATPAPPVHAADEILLGFARAVRAAGVNVTADRERTYLDAVAVVGVGDQSAAYWAGRATLCASPADLERYDQVYAAWFGLERATSRRRRDESHAVAHAPLDAGRGSGADPESPQDVVRASASAVEVLRHRDVASLSGADRARLAALFATLRPRAPRRPAHRHTPSRRGGVDARRTLREQLRRMGEPGPIAWRHKGTRPRRLVLLVDVSGSMSAYADALLRLAHTYAASDLPVEVFTLGTRLTHVTRPLRQRDPERAIVACGACVPDWSGGTRLAEGIGAFLDRWGRRGMARGAVVVLFSDGWERSEPAALGEQMRRLRALAHRVVWVNPHRGKPGYEPVQQGIVAVLPHVDDFVAGHSMAAFEELLEVVARA</sequence>
<feature type="region of interest" description="Disordered" evidence="1">
    <location>
        <begin position="96"/>
        <end position="123"/>
    </location>
</feature>
<proteinExistence type="predicted"/>
<dbReference type="PANTHER" id="PTHR39338">
    <property type="entry name" value="BLL5662 PROTEIN-RELATED"/>
    <property type="match status" value="1"/>
</dbReference>
<evidence type="ECO:0000256" key="1">
    <source>
        <dbReference type="SAM" id="MobiDB-lite"/>
    </source>
</evidence>
<accession>A0A852WM71</accession>
<dbReference type="RefSeq" id="WP_238338051.1">
    <property type="nucleotide sequence ID" value="NZ_JACCAB010000001.1"/>
</dbReference>
<dbReference type="Pfam" id="PF05762">
    <property type="entry name" value="VWA_CoxE"/>
    <property type="match status" value="1"/>
</dbReference>
<dbReference type="InterPro" id="IPR011195">
    <property type="entry name" value="UCP010256"/>
</dbReference>
<name>A0A852WM71_9MICO</name>
<dbReference type="InterPro" id="IPR002035">
    <property type="entry name" value="VWF_A"/>
</dbReference>
<feature type="domain" description="VWFA" evidence="2">
    <location>
        <begin position="206"/>
        <end position="372"/>
    </location>
</feature>
<dbReference type="SUPFAM" id="SSF53300">
    <property type="entry name" value="vWA-like"/>
    <property type="match status" value="1"/>
</dbReference>
<keyword evidence="4" id="KW-1185">Reference proteome</keyword>
<dbReference type="PANTHER" id="PTHR39338:SF6">
    <property type="entry name" value="BLL5662 PROTEIN"/>
    <property type="match status" value="1"/>
</dbReference>
<reference evidence="3 4" key="1">
    <citation type="submission" date="2020-07" db="EMBL/GenBank/DDBJ databases">
        <title>Sequencing the genomes of 1000 actinobacteria strains.</title>
        <authorList>
            <person name="Klenk H.-P."/>
        </authorList>
    </citation>
    <scope>NUCLEOTIDE SEQUENCE [LARGE SCALE GENOMIC DNA]</scope>
    <source>
        <strain evidence="3 4">DSM 23987</strain>
    </source>
</reference>
<evidence type="ECO:0000313" key="4">
    <source>
        <dbReference type="Proteomes" id="UP000573599"/>
    </source>
</evidence>
<dbReference type="SMART" id="SM00327">
    <property type="entry name" value="VWA"/>
    <property type="match status" value="1"/>
</dbReference>
<organism evidence="3 4">
    <name type="scientific">Pedococcus badiiscoriae</name>
    <dbReference type="NCBI Taxonomy" id="642776"/>
    <lineage>
        <taxon>Bacteria</taxon>
        <taxon>Bacillati</taxon>
        <taxon>Actinomycetota</taxon>
        <taxon>Actinomycetes</taxon>
        <taxon>Micrococcales</taxon>
        <taxon>Intrasporangiaceae</taxon>
        <taxon>Pedococcus</taxon>
    </lineage>
</organism>
<protein>
    <recommendedName>
        <fullName evidence="2">VWFA domain-containing protein</fullName>
    </recommendedName>
</protein>
<dbReference type="Proteomes" id="UP000573599">
    <property type="component" value="Unassembled WGS sequence"/>
</dbReference>
<dbReference type="EMBL" id="JACCAB010000001">
    <property type="protein sequence ID" value="NYG06382.1"/>
    <property type="molecule type" value="Genomic_DNA"/>
</dbReference>
<dbReference type="AlphaFoldDB" id="A0A852WM71"/>